<protein>
    <submittedName>
        <fullName evidence="2">Uncharacterized protein</fullName>
    </submittedName>
</protein>
<dbReference type="EMBL" id="DS268526">
    <property type="protein sequence ID" value="EFO85563.1"/>
    <property type="molecule type" value="Genomic_DNA"/>
</dbReference>
<dbReference type="STRING" id="31234.E3N4N5"/>
<dbReference type="Proteomes" id="UP000008281">
    <property type="component" value="Unassembled WGS sequence"/>
</dbReference>
<dbReference type="AlphaFoldDB" id="E3N4N5"/>
<dbReference type="HOGENOM" id="CLU_1908616_0_0_1"/>
<name>E3N4N5_CAERE</name>
<evidence type="ECO:0000313" key="3">
    <source>
        <dbReference type="Proteomes" id="UP000008281"/>
    </source>
</evidence>
<feature type="region of interest" description="Disordered" evidence="1">
    <location>
        <begin position="70"/>
        <end position="104"/>
    </location>
</feature>
<dbReference type="RefSeq" id="XP_003096664.2">
    <property type="nucleotide sequence ID" value="XM_003096616.2"/>
</dbReference>
<proteinExistence type="predicted"/>
<organism evidence="3">
    <name type="scientific">Caenorhabditis remanei</name>
    <name type="common">Caenorhabditis vulgaris</name>
    <dbReference type="NCBI Taxonomy" id="31234"/>
    <lineage>
        <taxon>Eukaryota</taxon>
        <taxon>Metazoa</taxon>
        <taxon>Ecdysozoa</taxon>
        <taxon>Nematoda</taxon>
        <taxon>Chromadorea</taxon>
        <taxon>Rhabditida</taxon>
        <taxon>Rhabditina</taxon>
        <taxon>Rhabditomorpha</taxon>
        <taxon>Rhabditoidea</taxon>
        <taxon>Rhabditidae</taxon>
        <taxon>Peloderinae</taxon>
        <taxon>Caenorhabditis</taxon>
    </lineage>
</organism>
<reference evidence="2" key="1">
    <citation type="submission" date="2007-07" db="EMBL/GenBank/DDBJ databases">
        <title>PCAP assembly of the Caenorhabditis remanei genome.</title>
        <authorList>
            <consortium name="The Caenorhabditis remanei Sequencing Consortium"/>
            <person name="Wilson R.K."/>
        </authorList>
    </citation>
    <scope>NUCLEOTIDE SEQUENCE [LARGE SCALE GENOMIC DNA]</scope>
    <source>
        <strain evidence="2">PB4641</strain>
    </source>
</reference>
<dbReference type="GeneID" id="9824667"/>
<evidence type="ECO:0000256" key="1">
    <source>
        <dbReference type="SAM" id="MobiDB-lite"/>
    </source>
</evidence>
<sequence length="133" mass="15384">MPSIVRFLDVLFEEITVARWLKPKGLEEWLVNVLYHNFDLILEDDCIKNNNEPGLQQFMSKHPCNEELEKLKRKSVHGTKNEKEDDGDMESPVDEGSRGPQRDSSNFWNFVCLGSSIGNSLWILRSLPIGFLY</sequence>
<dbReference type="InParanoid" id="E3N4N5"/>
<gene>
    <name evidence="2" type="ORF">CRE_29126</name>
</gene>
<dbReference type="CTD" id="9824667"/>
<dbReference type="KEGG" id="crq:GCK72_022572"/>
<accession>E3N4N5</accession>
<feature type="compositionally biased region" description="Acidic residues" evidence="1">
    <location>
        <begin position="84"/>
        <end position="93"/>
    </location>
</feature>
<evidence type="ECO:0000313" key="2">
    <source>
        <dbReference type="EMBL" id="EFO85563.1"/>
    </source>
</evidence>
<dbReference type="eggNOG" id="KOG4032">
    <property type="taxonomic scope" value="Eukaryota"/>
</dbReference>
<dbReference type="OrthoDB" id="263560at2759"/>
<keyword evidence="3" id="KW-1185">Reference proteome</keyword>